<comment type="caution">
    <text evidence="3">The sequence shown here is derived from an EMBL/GenBank/DDBJ whole genome shotgun (WGS) entry which is preliminary data.</text>
</comment>
<gene>
    <name evidence="3" type="ORF">INR99_08215</name>
</gene>
<evidence type="ECO:0000313" key="3">
    <source>
        <dbReference type="EMBL" id="MBE9609332.1"/>
    </source>
</evidence>
<feature type="domain" description="B12-binding" evidence="2">
    <location>
        <begin position="181"/>
        <end position="303"/>
    </location>
</feature>
<dbReference type="Gene3D" id="3.40.50.280">
    <property type="entry name" value="Cobalamin-binding domain"/>
    <property type="match status" value="1"/>
</dbReference>
<reference evidence="3 4" key="1">
    <citation type="submission" date="2020-10" db="EMBL/GenBank/DDBJ databases">
        <title>The genome sequence of Chitinilyticum litopenaei 4Y14.</title>
        <authorList>
            <person name="Liu Y."/>
        </authorList>
    </citation>
    <scope>NUCLEOTIDE SEQUENCE [LARGE SCALE GENOMIC DNA]</scope>
    <source>
        <strain evidence="3 4">4Y14</strain>
    </source>
</reference>
<dbReference type="GO" id="GO:0031419">
    <property type="term" value="F:cobalamin binding"/>
    <property type="evidence" value="ECO:0007669"/>
    <property type="project" value="InterPro"/>
</dbReference>
<name>A0A8J7FK10_9NEIS</name>
<dbReference type="Gene3D" id="1.10.1660.10">
    <property type="match status" value="1"/>
</dbReference>
<dbReference type="SUPFAM" id="SSF52242">
    <property type="entry name" value="Cobalamin (vitamin B12)-binding domain"/>
    <property type="match status" value="1"/>
</dbReference>
<dbReference type="Gene3D" id="1.10.1240.10">
    <property type="entry name" value="Methionine synthase domain"/>
    <property type="match status" value="1"/>
</dbReference>
<evidence type="ECO:0000259" key="2">
    <source>
        <dbReference type="PROSITE" id="PS51332"/>
    </source>
</evidence>
<dbReference type="Pfam" id="PF02310">
    <property type="entry name" value="B12-binding"/>
    <property type="match status" value="1"/>
</dbReference>
<evidence type="ECO:0000313" key="4">
    <source>
        <dbReference type="Proteomes" id="UP000604481"/>
    </source>
</evidence>
<dbReference type="InterPro" id="IPR009061">
    <property type="entry name" value="DNA-bd_dom_put_sf"/>
</dbReference>
<dbReference type="GO" id="GO:0006355">
    <property type="term" value="P:regulation of DNA-templated transcription"/>
    <property type="evidence" value="ECO:0007669"/>
    <property type="project" value="InterPro"/>
</dbReference>
<accession>A0A8J7FK10</accession>
<dbReference type="CDD" id="cd01104">
    <property type="entry name" value="HTH_MlrA-CarA"/>
    <property type="match status" value="1"/>
</dbReference>
<dbReference type="PROSITE" id="PS51332">
    <property type="entry name" value="B12_BINDING"/>
    <property type="match status" value="1"/>
</dbReference>
<proteinExistence type="predicted"/>
<organism evidence="3 4">
    <name type="scientific">Chitinilyticum piscinae</name>
    <dbReference type="NCBI Taxonomy" id="2866724"/>
    <lineage>
        <taxon>Bacteria</taxon>
        <taxon>Pseudomonadati</taxon>
        <taxon>Pseudomonadota</taxon>
        <taxon>Betaproteobacteria</taxon>
        <taxon>Neisseriales</taxon>
        <taxon>Chitinibacteraceae</taxon>
        <taxon>Chitinilyticum</taxon>
    </lineage>
</organism>
<dbReference type="InterPro" id="IPR000551">
    <property type="entry name" value="MerR-type_HTH_dom"/>
</dbReference>
<dbReference type="SMART" id="SM00422">
    <property type="entry name" value="HTH_MERR"/>
    <property type="match status" value="1"/>
</dbReference>
<dbReference type="Proteomes" id="UP000604481">
    <property type="component" value="Unassembled WGS sequence"/>
</dbReference>
<dbReference type="SUPFAM" id="SSF46955">
    <property type="entry name" value="Putative DNA-binding domain"/>
    <property type="match status" value="1"/>
</dbReference>
<evidence type="ECO:0000259" key="1">
    <source>
        <dbReference type="PROSITE" id="PS50937"/>
    </source>
</evidence>
<protein>
    <submittedName>
        <fullName evidence="3">MerR family transcriptional regulator</fullName>
    </submittedName>
</protein>
<dbReference type="Pfam" id="PF13411">
    <property type="entry name" value="MerR_1"/>
    <property type="match status" value="1"/>
</dbReference>
<keyword evidence="4" id="KW-1185">Reference proteome</keyword>
<sequence>MMNEARLLRYSIADVERDTGVSKELLRQWERRYGYPQPGRDEHGDRSYTPDDVATLKLLRQLIDHGGRPRKLVGLPLPELEAEWVKLAVPPPENAAASGAEPLLAHLRGSDAEAVRAYLRLQLQRQGLAGFLLQAMAPISIAVGEAWARGELAVHQEHLYTEAIKVVLREEIGRLPATRQAPRVMLTTIPGEAHSLGLLMVEGLLRLNGCECVSFGVEMPFEEILRASERYGVDILVLSFSANCTPTDASIALLGLRQALAASVTIWAGGAGLRGVQLPVPGLQIFDRLDAIAPAVAEWRTRA</sequence>
<dbReference type="InterPro" id="IPR036724">
    <property type="entry name" value="Cobalamin-bd_sf"/>
</dbReference>
<dbReference type="InterPro" id="IPR003759">
    <property type="entry name" value="Cbl-bd_cap"/>
</dbReference>
<dbReference type="GO" id="GO:0046872">
    <property type="term" value="F:metal ion binding"/>
    <property type="evidence" value="ECO:0007669"/>
    <property type="project" value="InterPro"/>
</dbReference>
<feature type="domain" description="HTH merR-type" evidence="1">
    <location>
        <begin position="9"/>
        <end position="66"/>
    </location>
</feature>
<dbReference type="AlphaFoldDB" id="A0A8J7FK10"/>
<dbReference type="Pfam" id="PF02607">
    <property type="entry name" value="B12-binding_2"/>
    <property type="match status" value="1"/>
</dbReference>
<dbReference type="GO" id="GO:0003677">
    <property type="term" value="F:DNA binding"/>
    <property type="evidence" value="ECO:0007669"/>
    <property type="project" value="InterPro"/>
</dbReference>
<dbReference type="PROSITE" id="PS50937">
    <property type="entry name" value="HTH_MERR_2"/>
    <property type="match status" value="1"/>
</dbReference>
<dbReference type="InterPro" id="IPR036594">
    <property type="entry name" value="Meth_synthase_dom"/>
</dbReference>
<dbReference type="EMBL" id="JADFUA010000004">
    <property type="protein sequence ID" value="MBE9609332.1"/>
    <property type="molecule type" value="Genomic_DNA"/>
</dbReference>
<dbReference type="InterPro" id="IPR006158">
    <property type="entry name" value="Cobalamin-bd"/>
</dbReference>